<dbReference type="PROSITE" id="PS50893">
    <property type="entry name" value="ABC_TRANSPORTER_2"/>
    <property type="match status" value="1"/>
</dbReference>
<evidence type="ECO:0000256" key="1">
    <source>
        <dbReference type="ARBA" id="ARBA00004417"/>
    </source>
</evidence>
<comment type="caution">
    <text evidence="7">The sequence shown here is derived from an EMBL/GenBank/DDBJ whole genome shotgun (WGS) entry which is preliminary data.</text>
</comment>
<dbReference type="Pfam" id="PF00005">
    <property type="entry name" value="ABC_tran"/>
    <property type="match status" value="1"/>
</dbReference>
<protein>
    <submittedName>
        <fullName evidence="7">Peptide ABC transporter ATP-binding protein</fullName>
    </submittedName>
</protein>
<dbReference type="InterPro" id="IPR027417">
    <property type="entry name" value="P-loop_NTPase"/>
</dbReference>
<evidence type="ECO:0000256" key="5">
    <source>
        <dbReference type="ARBA" id="ARBA00022840"/>
    </source>
</evidence>
<dbReference type="SUPFAM" id="SSF52540">
    <property type="entry name" value="P-loop containing nucleoside triphosphate hydrolases"/>
    <property type="match status" value="1"/>
</dbReference>
<evidence type="ECO:0000256" key="3">
    <source>
        <dbReference type="ARBA" id="ARBA00022448"/>
    </source>
</evidence>
<keyword evidence="4" id="KW-0547">Nucleotide-binding</keyword>
<sequence length="336" mass="36643">MSLLKVEGLSKHYEGRRGIFDRLTGAKHTVVRAVNEINLTVEKGEILGLIGESGCGKSTLGRAILRLHEPTRGEVTFDGTEVTALDAAALKAMRRRMQIIFQDPYACLNPRRTVAEIVGLPLKLHGLAANDAELREKVAAICAKVGLKPGQIDRYPHQFSGGQRQRIGIARALISHPEFIVCDEPVSALDVSIQAQIIALLLELKREMGLTYLFISHDISVIGYLADRVAVMYLGEIVEMGPVEQILANPRHPYTQSLMSAVPEVDHAGRNKRIRLAGDLPSPLNPPKGCKFHTRCPLAIDACRSQQPGAETVGPGHTAACHRLAENLSLLDETQA</sequence>
<dbReference type="PROSITE" id="PS00211">
    <property type="entry name" value="ABC_TRANSPORTER_1"/>
    <property type="match status" value="1"/>
</dbReference>
<dbReference type="InterPro" id="IPR013563">
    <property type="entry name" value="Oligopep_ABC_C"/>
</dbReference>
<organism evidence="7 8">
    <name type="scientific">Thioclava marina</name>
    <dbReference type="NCBI Taxonomy" id="1915077"/>
    <lineage>
        <taxon>Bacteria</taxon>
        <taxon>Pseudomonadati</taxon>
        <taxon>Pseudomonadota</taxon>
        <taxon>Alphaproteobacteria</taxon>
        <taxon>Rhodobacterales</taxon>
        <taxon>Paracoccaceae</taxon>
        <taxon>Thioclava</taxon>
    </lineage>
</organism>
<comment type="similarity">
    <text evidence="2">Belongs to the ABC transporter superfamily.</text>
</comment>
<dbReference type="InterPro" id="IPR050319">
    <property type="entry name" value="ABC_transp_ATP-bind"/>
</dbReference>
<dbReference type="Pfam" id="PF08352">
    <property type="entry name" value="oligo_HPY"/>
    <property type="match status" value="1"/>
</dbReference>
<dbReference type="EMBL" id="MPZS01000002">
    <property type="protein sequence ID" value="OOY11949.1"/>
    <property type="molecule type" value="Genomic_DNA"/>
</dbReference>
<name>A0ABX3MK53_9RHOB</name>
<dbReference type="InterPro" id="IPR017871">
    <property type="entry name" value="ABC_transporter-like_CS"/>
</dbReference>
<evidence type="ECO:0000256" key="4">
    <source>
        <dbReference type="ARBA" id="ARBA00022741"/>
    </source>
</evidence>
<feature type="domain" description="ABC transporter" evidence="6">
    <location>
        <begin position="4"/>
        <end position="259"/>
    </location>
</feature>
<reference evidence="7 8" key="1">
    <citation type="submission" date="2016-11" db="EMBL/GenBank/DDBJ databases">
        <title>A multilocus sequence analysis scheme for characterization of bacteria in the genus Thioclava.</title>
        <authorList>
            <person name="Liu Y."/>
            <person name="Shao Z."/>
        </authorList>
    </citation>
    <scope>NUCLEOTIDE SEQUENCE [LARGE SCALE GENOMIC DNA]</scope>
    <source>
        <strain evidence="7 8">11.10-0-13</strain>
    </source>
</reference>
<comment type="subcellular location">
    <subcellularLocation>
        <location evidence="1">Cell inner membrane</location>
        <topology evidence="1">Peripheral membrane protein</topology>
    </subcellularLocation>
</comment>
<dbReference type="InterPro" id="IPR003439">
    <property type="entry name" value="ABC_transporter-like_ATP-bd"/>
</dbReference>
<accession>A0ABX3MK53</accession>
<dbReference type="Gene3D" id="3.40.50.300">
    <property type="entry name" value="P-loop containing nucleotide triphosphate hydrolases"/>
    <property type="match status" value="1"/>
</dbReference>
<evidence type="ECO:0000313" key="7">
    <source>
        <dbReference type="EMBL" id="OOY11949.1"/>
    </source>
</evidence>
<keyword evidence="8" id="KW-1185">Reference proteome</keyword>
<dbReference type="PANTHER" id="PTHR43776">
    <property type="entry name" value="TRANSPORT ATP-BINDING PROTEIN"/>
    <property type="match status" value="1"/>
</dbReference>
<keyword evidence="3" id="KW-0813">Transport</keyword>
<dbReference type="InterPro" id="IPR003593">
    <property type="entry name" value="AAA+_ATPase"/>
</dbReference>
<dbReference type="Proteomes" id="UP000242224">
    <property type="component" value="Unassembled WGS sequence"/>
</dbReference>
<dbReference type="CDD" id="cd03257">
    <property type="entry name" value="ABC_NikE_OppD_transporters"/>
    <property type="match status" value="1"/>
</dbReference>
<evidence type="ECO:0000256" key="2">
    <source>
        <dbReference type="ARBA" id="ARBA00005417"/>
    </source>
</evidence>
<evidence type="ECO:0000313" key="8">
    <source>
        <dbReference type="Proteomes" id="UP000242224"/>
    </source>
</evidence>
<proteinExistence type="inferred from homology"/>
<dbReference type="PANTHER" id="PTHR43776:SF7">
    <property type="entry name" value="D,D-DIPEPTIDE TRANSPORT ATP-BINDING PROTEIN DDPF-RELATED"/>
    <property type="match status" value="1"/>
</dbReference>
<dbReference type="RefSeq" id="WP_078574601.1">
    <property type="nucleotide sequence ID" value="NZ_MPZS01000002.1"/>
</dbReference>
<dbReference type="GO" id="GO:0005524">
    <property type="term" value="F:ATP binding"/>
    <property type="evidence" value="ECO:0007669"/>
    <property type="project" value="UniProtKB-KW"/>
</dbReference>
<keyword evidence="5 7" id="KW-0067">ATP-binding</keyword>
<dbReference type="NCBIfam" id="TIGR01727">
    <property type="entry name" value="oligo_HPY"/>
    <property type="match status" value="1"/>
</dbReference>
<evidence type="ECO:0000259" key="6">
    <source>
        <dbReference type="PROSITE" id="PS50893"/>
    </source>
</evidence>
<gene>
    <name evidence="7" type="ORF">BMG00_12800</name>
</gene>
<dbReference type="SMART" id="SM00382">
    <property type="entry name" value="AAA"/>
    <property type="match status" value="1"/>
</dbReference>